<evidence type="ECO:0000313" key="3">
    <source>
        <dbReference type="EMBL" id="KAK9270514.1"/>
    </source>
</evidence>
<evidence type="ECO:0000256" key="1">
    <source>
        <dbReference type="SAM" id="Coils"/>
    </source>
</evidence>
<organism evidence="3 4">
    <name type="scientific">Liquidambar formosana</name>
    <name type="common">Formosan gum</name>
    <dbReference type="NCBI Taxonomy" id="63359"/>
    <lineage>
        <taxon>Eukaryota</taxon>
        <taxon>Viridiplantae</taxon>
        <taxon>Streptophyta</taxon>
        <taxon>Embryophyta</taxon>
        <taxon>Tracheophyta</taxon>
        <taxon>Spermatophyta</taxon>
        <taxon>Magnoliopsida</taxon>
        <taxon>eudicotyledons</taxon>
        <taxon>Gunneridae</taxon>
        <taxon>Pentapetalae</taxon>
        <taxon>Saxifragales</taxon>
        <taxon>Altingiaceae</taxon>
        <taxon>Liquidambar</taxon>
    </lineage>
</organism>
<dbReference type="InterPro" id="IPR025422">
    <property type="entry name" value="TGA_domain"/>
</dbReference>
<proteinExistence type="predicted"/>
<dbReference type="InterPro" id="IPR051886">
    <property type="entry name" value="Seed_Dev/Stress_Resp_Reg"/>
</dbReference>
<dbReference type="PANTHER" id="PTHR46354:SF1">
    <property type="entry name" value="PROTEIN RESPONSE TO ABA AND SALT 1-RELATED"/>
    <property type="match status" value="1"/>
</dbReference>
<comment type="caution">
    <text evidence="3">The sequence shown here is derived from an EMBL/GenBank/DDBJ whole genome shotgun (WGS) entry which is preliminary data.</text>
</comment>
<name>A0AAP0NGA6_LIQFO</name>
<accession>A0AAP0NGA6</accession>
<gene>
    <name evidence="3" type="ORF">L1049_026095</name>
</gene>
<keyword evidence="1" id="KW-0175">Coiled coil</keyword>
<dbReference type="GO" id="GO:0006351">
    <property type="term" value="P:DNA-templated transcription"/>
    <property type="evidence" value="ECO:0007669"/>
    <property type="project" value="InterPro"/>
</dbReference>
<dbReference type="PROSITE" id="PS51806">
    <property type="entry name" value="DOG1"/>
    <property type="match status" value="1"/>
</dbReference>
<reference evidence="3 4" key="1">
    <citation type="journal article" date="2024" name="Plant J.">
        <title>Genome sequences and population genomics reveal climatic adaptation and genomic divergence between two closely related sweetgum species.</title>
        <authorList>
            <person name="Xu W.Q."/>
            <person name="Ren C.Q."/>
            <person name="Zhang X.Y."/>
            <person name="Comes H.P."/>
            <person name="Liu X.H."/>
            <person name="Li Y.G."/>
            <person name="Kettle C.J."/>
            <person name="Jalonen R."/>
            <person name="Gaisberger H."/>
            <person name="Ma Y.Z."/>
            <person name="Qiu Y.X."/>
        </authorList>
    </citation>
    <scope>NUCLEOTIDE SEQUENCE [LARGE SCALE GENOMIC DNA]</scope>
    <source>
        <strain evidence="3">Hangzhou</strain>
    </source>
</reference>
<feature type="coiled-coil region" evidence="1">
    <location>
        <begin position="120"/>
        <end position="147"/>
    </location>
</feature>
<dbReference type="AlphaFoldDB" id="A0AAP0NGA6"/>
<dbReference type="Proteomes" id="UP001415857">
    <property type="component" value="Unassembled WGS sequence"/>
</dbReference>
<evidence type="ECO:0000313" key="4">
    <source>
        <dbReference type="Proteomes" id="UP001415857"/>
    </source>
</evidence>
<keyword evidence="4" id="KW-1185">Reference proteome</keyword>
<feature type="domain" description="DOG1" evidence="2">
    <location>
        <begin position="10"/>
        <end position="234"/>
    </location>
</feature>
<dbReference type="EMBL" id="JBBPBK010000014">
    <property type="protein sequence ID" value="KAK9270514.1"/>
    <property type="molecule type" value="Genomic_DNA"/>
</dbReference>
<dbReference type="GO" id="GO:0043565">
    <property type="term" value="F:sequence-specific DNA binding"/>
    <property type="evidence" value="ECO:0007669"/>
    <property type="project" value="InterPro"/>
</dbReference>
<evidence type="ECO:0000259" key="2">
    <source>
        <dbReference type="PROSITE" id="PS51806"/>
    </source>
</evidence>
<dbReference type="Pfam" id="PF14144">
    <property type="entry name" value="DOG1"/>
    <property type="match status" value="1"/>
</dbReference>
<protein>
    <recommendedName>
        <fullName evidence="2">DOG1 domain-containing protein</fullName>
    </recommendedName>
</protein>
<dbReference type="PANTHER" id="PTHR46354">
    <property type="entry name" value="DOG1 DOMAIN-CONTAINING PROTEIN"/>
    <property type="match status" value="1"/>
</dbReference>
<sequence length="241" mass="27158">MAEPTEPNVRVTFETFLDGWLVRQQTFLEQLRSSLSAPSDNVTKVEEQHRHLIGQVLSHYQQYYEEKGKAAAQDVILLFSPPWLSSLERTMLWIAGFKPSLVFRLVDISGPRVDLSADQAERMERVRVDTRREERELTEAMARLQENMAAPPLLDLARRVGRLVNGEVTSVLDSVMGALKMSMLMLLESADALRGNTVRKVVDILSPAQTVRLLAAAAQFQLQLRRSGLEKDSQRGTTNLA</sequence>